<comment type="caution">
    <text evidence="2">The sequence shown here is derived from an EMBL/GenBank/DDBJ whole genome shotgun (WGS) entry which is preliminary data.</text>
</comment>
<sequence>MGIWATQVTPRIVAAGGEDDAVRTLRARACHGLRGQVVELGFGSGHNVGLYPPEVTRIVAVEPSDVAWELGAARRARSSIPIVRGDLDGQWLSLEDASADAVLSTFTLCTIPDVHRALLEVRRVLRPGGALHFLEHGVAPEEGVQRWQRLIEPVQKKVFDGCHLTRRIDELIEESGLVIEDVERAYAPMPKVMRPWVFGYLGRAVRPARDVVALDD</sequence>
<evidence type="ECO:0000313" key="3">
    <source>
        <dbReference type="Proteomes" id="UP001501468"/>
    </source>
</evidence>
<keyword evidence="2" id="KW-0808">Transferase</keyword>
<keyword evidence="2" id="KW-0489">Methyltransferase</keyword>
<dbReference type="Proteomes" id="UP001501468">
    <property type="component" value="Unassembled WGS sequence"/>
</dbReference>
<accession>A0ABP7CSX5</accession>
<name>A0ABP7CSX5_9MICO</name>
<feature type="domain" description="Methyltransferase type 11" evidence="1">
    <location>
        <begin position="39"/>
        <end position="132"/>
    </location>
</feature>
<dbReference type="RefSeq" id="WP_344942472.1">
    <property type="nucleotide sequence ID" value="NZ_BAABDC010000001.1"/>
</dbReference>
<dbReference type="CDD" id="cd02440">
    <property type="entry name" value="AdoMet_MTases"/>
    <property type="match status" value="1"/>
</dbReference>
<dbReference type="SUPFAM" id="SSF53335">
    <property type="entry name" value="S-adenosyl-L-methionine-dependent methyltransferases"/>
    <property type="match status" value="1"/>
</dbReference>
<dbReference type="GO" id="GO:0032259">
    <property type="term" value="P:methylation"/>
    <property type="evidence" value="ECO:0007669"/>
    <property type="project" value="UniProtKB-KW"/>
</dbReference>
<dbReference type="InterPro" id="IPR013216">
    <property type="entry name" value="Methyltransf_11"/>
</dbReference>
<gene>
    <name evidence="2" type="ORF">GCM10022399_10230</name>
</gene>
<evidence type="ECO:0000313" key="2">
    <source>
        <dbReference type="EMBL" id="GAA3695655.1"/>
    </source>
</evidence>
<organism evidence="2 3">
    <name type="scientific">Terrabacter ginsenosidimutans</name>
    <dbReference type="NCBI Taxonomy" id="490575"/>
    <lineage>
        <taxon>Bacteria</taxon>
        <taxon>Bacillati</taxon>
        <taxon>Actinomycetota</taxon>
        <taxon>Actinomycetes</taxon>
        <taxon>Micrococcales</taxon>
        <taxon>Intrasporangiaceae</taxon>
        <taxon>Terrabacter</taxon>
    </lineage>
</organism>
<dbReference type="InterPro" id="IPR052356">
    <property type="entry name" value="Thiol_S-MT"/>
</dbReference>
<proteinExistence type="predicted"/>
<dbReference type="Pfam" id="PF08241">
    <property type="entry name" value="Methyltransf_11"/>
    <property type="match status" value="1"/>
</dbReference>
<dbReference type="InterPro" id="IPR029063">
    <property type="entry name" value="SAM-dependent_MTases_sf"/>
</dbReference>
<dbReference type="Gene3D" id="3.40.50.150">
    <property type="entry name" value="Vaccinia Virus protein VP39"/>
    <property type="match status" value="1"/>
</dbReference>
<dbReference type="PANTHER" id="PTHR45036:SF1">
    <property type="entry name" value="METHYLTRANSFERASE LIKE 7A"/>
    <property type="match status" value="1"/>
</dbReference>
<protein>
    <submittedName>
        <fullName evidence="2">Class I SAM-dependent methyltransferase</fullName>
    </submittedName>
</protein>
<keyword evidence="3" id="KW-1185">Reference proteome</keyword>
<dbReference type="EMBL" id="BAABDC010000001">
    <property type="protein sequence ID" value="GAA3695655.1"/>
    <property type="molecule type" value="Genomic_DNA"/>
</dbReference>
<dbReference type="PANTHER" id="PTHR45036">
    <property type="entry name" value="METHYLTRANSFERASE LIKE 7B"/>
    <property type="match status" value="1"/>
</dbReference>
<reference evidence="3" key="1">
    <citation type="journal article" date="2019" name="Int. J. Syst. Evol. Microbiol.">
        <title>The Global Catalogue of Microorganisms (GCM) 10K type strain sequencing project: providing services to taxonomists for standard genome sequencing and annotation.</title>
        <authorList>
            <consortium name="The Broad Institute Genomics Platform"/>
            <consortium name="The Broad Institute Genome Sequencing Center for Infectious Disease"/>
            <person name="Wu L."/>
            <person name="Ma J."/>
        </authorList>
    </citation>
    <scope>NUCLEOTIDE SEQUENCE [LARGE SCALE GENOMIC DNA]</scope>
    <source>
        <strain evidence="3">JCM 17125</strain>
    </source>
</reference>
<evidence type="ECO:0000259" key="1">
    <source>
        <dbReference type="Pfam" id="PF08241"/>
    </source>
</evidence>
<dbReference type="GO" id="GO:0008168">
    <property type="term" value="F:methyltransferase activity"/>
    <property type="evidence" value="ECO:0007669"/>
    <property type="project" value="UniProtKB-KW"/>
</dbReference>